<gene>
    <name evidence="1" type="ORF">PsorP6_001441</name>
</gene>
<organism evidence="1 2">
    <name type="scientific">Peronosclerospora sorghi</name>
    <dbReference type="NCBI Taxonomy" id="230839"/>
    <lineage>
        <taxon>Eukaryota</taxon>
        <taxon>Sar</taxon>
        <taxon>Stramenopiles</taxon>
        <taxon>Oomycota</taxon>
        <taxon>Peronosporomycetes</taxon>
        <taxon>Peronosporales</taxon>
        <taxon>Peronosporaceae</taxon>
        <taxon>Peronosclerospora</taxon>
    </lineage>
</organism>
<dbReference type="Proteomes" id="UP001163321">
    <property type="component" value="Chromosome 1"/>
</dbReference>
<reference evidence="1 2" key="1">
    <citation type="journal article" date="2022" name="bioRxiv">
        <title>The genome of the oomycete Peronosclerospora sorghi, a cosmopolitan pathogen of maize and sorghum, is inflated with dispersed pseudogenes.</title>
        <authorList>
            <person name="Fletcher K."/>
            <person name="Martin F."/>
            <person name="Isakeit T."/>
            <person name="Cavanaugh K."/>
            <person name="Magill C."/>
            <person name="Michelmore R."/>
        </authorList>
    </citation>
    <scope>NUCLEOTIDE SEQUENCE [LARGE SCALE GENOMIC DNA]</scope>
    <source>
        <strain evidence="1">P6</strain>
    </source>
</reference>
<proteinExistence type="predicted"/>
<dbReference type="EMBL" id="CM047580">
    <property type="protein sequence ID" value="KAI9920579.1"/>
    <property type="molecule type" value="Genomic_DNA"/>
</dbReference>
<evidence type="ECO:0000313" key="1">
    <source>
        <dbReference type="EMBL" id="KAI9920579.1"/>
    </source>
</evidence>
<protein>
    <submittedName>
        <fullName evidence="1">Uncharacterized protein</fullName>
    </submittedName>
</protein>
<keyword evidence="2" id="KW-1185">Reference proteome</keyword>
<evidence type="ECO:0000313" key="2">
    <source>
        <dbReference type="Proteomes" id="UP001163321"/>
    </source>
</evidence>
<accession>A0ACC0WP79</accession>
<name>A0ACC0WP79_9STRA</name>
<comment type="caution">
    <text evidence="1">The sequence shown here is derived from an EMBL/GenBank/DDBJ whole genome shotgun (WGS) entry which is preliminary data.</text>
</comment>
<sequence length="160" mass="18262">MKKKMFTDHPFRNEVEEKPPLGPAGELAYCKKSLKICSTAEQKVKTLVRHVEHLERARPEKAQTVTDADALLPLYAREKETPAAECKFQDAVHENAGKERGRAEAMVKGVEMELGDVREQLEASRKAWTKAREERDDQERVWGCGNGEPCGTKRERWSVR</sequence>